<reference evidence="11" key="1">
    <citation type="submission" date="2020-06" db="EMBL/GenBank/DDBJ databases">
        <authorList>
            <person name="Li T."/>
            <person name="Hu X."/>
            <person name="Zhang T."/>
            <person name="Song X."/>
            <person name="Zhang H."/>
            <person name="Dai N."/>
            <person name="Sheng W."/>
            <person name="Hou X."/>
            <person name="Wei L."/>
        </authorList>
    </citation>
    <scope>NUCLEOTIDE SEQUENCE</scope>
    <source>
        <strain evidence="11">K16</strain>
        <tissue evidence="11">Leaf</tissue>
    </source>
</reference>
<dbReference type="Pfam" id="PF03171">
    <property type="entry name" value="2OG-FeII_Oxy"/>
    <property type="match status" value="1"/>
</dbReference>
<dbReference type="InterPro" id="IPR050295">
    <property type="entry name" value="Plant_2OG-oxidoreductases"/>
</dbReference>
<feature type="region of interest" description="Disordered" evidence="9">
    <location>
        <begin position="1"/>
        <end position="51"/>
    </location>
</feature>
<proteinExistence type="inferred from homology"/>
<evidence type="ECO:0000256" key="2">
    <source>
        <dbReference type="ARBA" id="ARBA00008056"/>
    </source>
</evidence>
<keyword evidence="3 8" id="KW-0479">Metal-binding</keyword>
<comment type="caution">
    <text evidence="11">The sequence shown here is derived from an EMBL/GenBank/DDBJ whole genome shotgun (WGS) entry which is preliminary data.</text>
</comment>
<organism evidence="11 12">
    <name type="scientific">Sesamum angolense</name>
    <dbReference type="NCBI Taxonomy" id="2727404"/>
    <lineage>
        <taxon>Eukaryota</taxon>
        <taxon>Viridiplantae</taxon>
        <taxon>Streptophyta</taxon>
        <taxon>Embryophyta</taxon>
        <taxon>Tracheophyta</taxon>
        <taxon>Spermatophyta</taxon>
        <taxon>Magnoliopsida</taxon>
        <taxon>eudicotyledons</taxon>
        <taxon>Gunneridae</taxon>
        <taxon>Pentapetalae</taxon>
        <taxon>asterids</taxon>
        <taxon>lamiids</taxon>
        <taxon>Lamiales</taxon>
        <taxon>Pedaliaceae</taxon>
        <taxon>Sesamum</taxon>
    </lineage>
</organism>
<evidence type="ECO:0000256" key="6">
    <source>
        <dbReference type="ARBA" id="ARBA00023004"/>
    </source>
</evidence>
<dbReference type="EMBL" id="JACGWL010000002">
    <property type="protein sequence ID" value="KAK4408136.1"/>
    <property type="molecule type" value="Genomic_DNA"/>
</dbReference>
<dbReference type="InterPro" id="IPR026992">
    <property type="entry name" value="DIOX_N"/>
</dbReference>
<dbReference type="GO" id="GO:0016706">
    <property type="term" value="F:2-oxoglutarate-dependent dioxygenase activity"/>
    <property type="evidence" value="ECO:0007669"/>
    <property type="project" value="UniProtKB-ARBA"/>
</dbReference>
<sequence>MARQGRRGREGRIGGGGKEKRDMPMKKEVSSVPSFSPTSNPPSATSDQDKPAATTNTLILFHIAEETASQPTSDMALPAANVAAPQAERYAGSEIRAPIGTPRKDGLMVGADMRSPARQMEKLISSKHNIQHVPESYILPPEIRPGKATTPSCKCIPVIDLHGNIDSNRQDLVQRIMEAGQEFGFFQLTNHGVPEELMNETVKMAEEFFQLPAEDKASFYSEDPRKGCRLSTSIDYDHEKVHFWRDNLRHHCRPLEDHVAEWPTNPTRYREVIGNYAVRVWELSLVLLDLICEGLGTESGYFEGGLSKLQMMSLNYYPPCPDPALTLGLPKHADPNLITVLNQGAVPGLQVLKDEKWLALEPVPNAFVVNIGHTLQVISNGMLRSAEHRVVTNAYVARATVTSFIQPSNDSLIRPATVLVDRCSLPLYRPFRYEEFLRTYLKDAQDGRPPLQQYEISQT</sequence>
<dbReference type="SUPFAM" id="SSF51197">
    <property type="entry name" value="Clavaminate synthase-like"/>
    <property type="match status" value="1"/>
</dbReference>
<keyword evidence="6 8" id="KW-0408">Iron</keyword>
<dbReference type="Gene3D" id="2.60.120.330">
    <property type="entry name" value="B-lactam Antibiotic, Isopenicillin N Synthase, Chain"/>
    <property type="match status" value="1"/>
</dbReference>
<evidence type="ECO:0000256" key="8">
    <source>
        <dbReference type="RuleBase" id="RU003682"/>
    </source>
</evidence>
<dbReference type="AlphaFoldDB" id="A0AAE1XAR2"/>
<protein>
    <submittedName>
        <fullName evidence="11">Protein DMR6-LIKE OXYGENASE 2</fullName>
    </submittedName>
</protein>
<keyword evidence="5 8" id="KW-0560">Oxidoreductase</keyword>
<comment type="similarity">
    <text evidence="2 8">Belongs to the iron/ascorbate-dependent oxidoreductase family.</text>
</comment>
<accession>A0AAE1XAR2</accession>
<evidence type="ECO:0000256" key="3">
    <source>
        <dbReference type="ARBA" id="ARBA00022723"/>
    </source>
</evidence>
<keyword evidence="4" id="KW-0223">Dioxygenase</keyword>
<dbReference type="GO" id="GO:0002238">
    <property type="term" value="P:response to molecule of fungal origin"/>
    <property type="evidence" value="ECO:0007669"/>
    <property type="project" value="UniProtKB-ARBA"/>
</dbReference>
<dbReference type="Pfam" id="PF14226">
    <property type="entry name" value="DIOX_N"/>
    <property type="match status" value="1"/>
</dbReference>
<evidence type="ECO:0000259" key="10">
    <source>
        <dbReference type="PROSITE" id="PS51471"/>
    </source>
</evidence>
<evidence type="ECO:0000256" key="9">
    <source>
        <dbReference type="SAM" id="MobiDB-lite"/>
    </source>
</evidence>
<feature type="compositionally biased region" description="Basic and acidic residues" evidence="9">
    <location>
        <begin position="7"/>
        <end position="29"/>
    </location>
</feature>
<dbReference type="GO" id="GO:0009805">
    <property type="term" value="P:coumarin biosynthetic process"/>
    <property type="evidence" value="ECO:0007669"/>
    <property type="project" value="UniProtKB-ARBA"/>
</dbReference>
<evidence type="ECO:0000256" key="4">
    <source>
        <dbReference type="ARBA" id="ARBA00022964"/>
    </source>
</evidence>
<dbReference type="GO" id="GO:0046872">
    <property type="term" value="F:metal ion binding"/>
    <property type="evidence" value="ECO:0007669"/>
    <property type="project" value="UniProtKB-KW"/>
</dbReference>
<evidence type="ECO:0000256" key="1">
    <source>
        <dbReference type="ARBA" id="ARBA00001961"/>
    </source>
</evidence>
<dbReference type="FunFam" id="2.60.120.330:FF:000007">
    <property type="entry name" value="Protein DMR6-like oxygenase 2"/>
    <property type="match status" value="1"/>
</dbReference>
<reference evidence="11" key="2">
    <citation type="journal article" date="2024" name="Plant">
        <title>Genomic evolution and insights into agronomic trait innovations of Sesamum species.</title>
        <authorList>
            <person name="Miao H."/>
            <person name="Wang L."/>
            <person name="Qu L."/>
            <person name="Liu H."/>
            <person name="Sun Y."/>
            <person name="Le M."/>
            <person name="Wang Q."/>
            <person name="Wei S."/>
            <person name="Zheng Y."/>
            <person name="Lin W."/>
            <person name="Duan Y."/>
            <person name="Cao H."/>
            <person name="Xiong S."/>
            <person name="Wang X."/>
            <person name="Wei L."/>
            <person name="Li C."/>
            <person name="Ma Q."/>
            <person name="Ju M."/>
            <person name="Zhao R."/>
            <person name="Li G."/>
            <person name="Mu C."/>
            <person name="Tian Q."/>
            <person name="Mei H."/>
            <person name="Zhang T."/>
            <person name="Gao T."/>
            <person name="Zhang H."/>
        </authorList>
    </citation>
    <scope>NUCLEOTIDE SEQUENCE</scope>
    <source>
        <strain evidence="11">K16</strain>
    </source>
</reference>
<evidence type="ECO:0000256" key="7">
    <source>
        <dbReference type="ARBA" id="ARBA00052233"/>
    </source>
</evidence>
<evidence type="ECO:0000313" key="12">
    <source>
        <dbReference type="Proteomes" id="UP001289374"/>
    </source>
</evidence>
<dbReference type="InterPro" id="IPR027443">
    <property type="entry name" value="IPNS-like_sf"/>
</dbReference>
<feature type="compositionally biased region" description="Polar residues" evidence="9">
    <location>
        <begin position="31"/>
        <end position="46"/>
    </location>
</feature>
<keyword evidence="12" id="KW-1185">Reference proteome</keyword>
<evidence type="ECO:0000256" key="5">
    <source>
        <dbReference type="ARBA" id="ARBA00023002"/>
    </source>
</evidence>
<evidence type="ECO:0000313" key="11">
    <source>
        <dbReference type="EMBL" id="KAK4408136.1"/>
    </source>
</evidence>
<dbReference type="PROSITE" id="PS51471">
    <property type="entry name" value="FE2OG_OXY"/>
    <property type="match status" value="1"/>
</dbReference>
<comment type="catalytic activity">
    <reaction evidence="7">
        <text>salicylate + NADH + O2 + H(+) = 2,3-dihydroxybenzoate + NAD(+) + H2O</text>
        <dbReference type="Rhea" id="RHEA:51792"/>
        <dbReference type="ChEBI" id="CHEBI:15377"/>
        <dbReference type="ChEBI" id="CHEBI:15378"/>
        <dbReference type="ChEBI" id="CHEBI:15379"/>
        <dbReference type="ChEBI" id="CHEBI:30762"/>
        <dbReference type="ChEBI" id="CHEBI:36654"/>
        <dbReference type="ChEBI" id="CHEBI:57540"/>
        <dbReference type="ChEBI" id="CHEBI:57945"/>
    </reaction>
</comment>
<gene>
    <name evidence="11" type="ORF">Sango_0394600</name>
</gene>
<dbReference type="GO" id="GO:0002229">
    <property type="term" value="P:defense response to oomycetes"/>
    <property type="evidence" value="ECO:0007669"/>
    <property type="project" value="UniProtKB-ARBA"/>
</dbReference>
<dbReference type="PANTHER" id="PTHR47991">
    <property type="entry name" value="OXOGLUTARATE/IRON-DEPENDENT DIOXYGENASE"/>
    <property type="match status" value="1"/>
</dbReference>
<comment type="cofactor">
    <cofactor evidence="1">
        <name>L-ascorbate</name>
        <dbReference type="ChEBI" id="CHEBI:38290"/>
    </cofactor>
</comment>
<name>A0AAE1XAR2_9LAMI</name>
<feature type="domain" description="Fe2OG dioxygenase" evidence="10">
    <location>
        <begin position="308"/>
        <end position="407"/>
    </location>
</feature>
<dbReference type="InterPro" id="IPR005123">
    <property type="entry name" value="Oxoglu/Fe-dep_dioxygenase_dom"/>
</dbReference>
<dbReference type="Proteomes" id="UP001289374">
    <property type="component" value="Unassembled WGS sequence"/>
</dbReference>
<dbReference type="InterPro" id="IPR044861">
    <property type="entry name" value="IPNS-like_FE2OG_OXY"/>
</dbReference>